<keyword evidence="3" id="KW-1185">Reference proteome</keyword>
<evidence type="ECO:0000313" key="3">
    <source>
        <dbReference type="Proteomes" id="UP000015525"/>
    </source>
</evidence>
<evidence type="ECO:0000256" key="1">
    <source>
        <dbReference type="SAM" id="Phobius"/>
    </source>
</evidence>
<dbReference type="PATRIC" id="fig|1329909.3.peg.1876"/>
<proteinExistence type="predicted"/>
<protein>
    <submittedName>
        <fullName evidence="2">Uncharacterized protein</fullName>
    </submittedName>
</protein>
<feature type="transmembrane region" description="Helical" evidence="1">
    <location>
        <begin position="12"/>
        <end position="29"/>
    </location>
</feature>
<organism evidence="2 3">
    <name type="scientific">Sphingobium quisquiliarum P25</name>
    <dbReference type="NCBI Taxonomy" id="1329909"/>
    <lineage>
        <taxon>Bacteria</taxon>
        <taxon>Pseudomonadati</taxon>
        <taxon>Pseudomonadota</taxon>
        <taxon>Alphaproteobacteria</taxon>
        <taxon>Sphingomonadales</taxon>
        <taxon>Sphingomonadaceae</taxon>
        <taxon>Sphingobium</taxon>
    </lineage>
</organism>
<gene>
    <name evidence="2" type="ORF">L288_09705</name>
</gene>
<keyword evidence="1" id="KW-1133">Transmembrane helix</keyword>
<keyword evidence="1" id="KW-0472">Membrane</keyword>
<reference evidence="2 3" key="1">
    <citation type="journal article" date="2013" name="Genome Announc.">
        <title>Draft Genome Sequence of Sphingobium quisquiliarum Strain P25T, a Novel Hexachlorocyclohexane (HCH)-Degrading Bacterium Isolated from an HCH Dumpsite.</title>
        <authorList>
            <person name="Kumar Singh A."/>
            <person name="Sangwan N."/>
            <person name="Sharma A."/>
            <person name="Gupta V."/>
            <person name="Khurana J.P."/>
            <person name="Lal R."/>
        </authorList>
    </citation>
    <scope>NUCLEOTIDE SEQUENCE [LARGE SCALE GENOMIC DNA]</scope>
    <source>
        <strain evidence="2 3">P25</strain>
    </source>
</reference>
<dbReference type="EMBL" id="ATHO01000081">
    <property type="protein sequence ID" value="EQB07371.1"/>
    <property type="molecule type" value="Genomic_DNA"/>
</dbReference>
<comment type="caution">
    <text evidence="2">The sequence shown here is derived from an EMBL/GenBank/DDBJ whole genome shotgun (WGS) entry which is preliminary data.</text>
</comment>
<dbReference type="Proteomes" id="UP000015525">
    <property type="component" value="Unassembled WGS sequence"/>
</dbReference>
<accession>T0GTV4</accession>
<keyword evidence="1" id="KW-0812">Transmembrane</keyword>
<evidence type="ECO:0000313" key="2">
    <source>
        <dbReference type="EMBL" id="EQB07371.1"/>
    </source>
</evidence>
<name>T0GTV4_9SPHN</name>
<dbReference type="AlphaFoldDB" id="T0GTV4"/>
<sequence length="57" mass="5841">MRKDRKNPTGAGAIIAFLILGGTIAGGLMGQPSAGLLAGAALGALIALLLWLRERRQ</sequence>
<feature type="transmembrane region" description="Helical" evidence="1">
    <location>
        <begin position="35"/>
        <end position="52"/>
    </location>
</feature>
<dbReference type="RefSeq" id="WP_021238204.1">
    <property type="nucleotide sequence ID" value="NZ_ATHO01000081.1"/>
</dbReference>